<evidence type="ECO:0000313" key="3">
    <source>
        <dbReference type="Proteomes" id="UP000287756"/>
    </source>
</evidence>
<organism evidence="2 3">
    <name type="scientific">Halobacillus litoralis</name>
    <dbReference type="NCBI Taxonomy" id="45668"/>
    <lineage>
        <taxon>Bacteria</taxon>
        <taxon>Bacillati</taxon>
        <taxon>Bacillota</taxon>
        <taxon>Bacilli</taxon>
        <taxon>Bacillales</taxon>
        <taxon>Bacillaceae</taxon>
        <taxon>Halobacillus</taxon>
    </lineage>
</organism>
<dbReference type="RefSeq" id="WP_128523618.1">
    <property type="nucleotide sequence ID" value="NZ_CP026118.1"/>
</dbReference>
<protein>
    <submittedName>
        <fullName evidence="2">Uncharacterized protein</fullName>
    </submittedName>
</protein>
<evidence type="ECO:0000313" key="2">
    <source>
        <dbReference type="EMBL" id="QAS51670.1"/>
    </source>
</evidence>
<dbReference type="EMBL" id="CP026118">
    <property type="protein sequence ID" value="QAS51670.1"/>
    <property type="molecule type" value="Genomic_DNA"/>
</dbReference>
<feature type="coiled-coil region" evidence="1">
    <location>
        <begin position="19"/>
        <end position="64"/>
    </location>
</feature>
<dbReference type="AlphaFoldDB" id="A0A410MAG8"/>
<evidence type="ECO:0000256" key="1">
    <source>
        <dbReference type="SAM" id="Coils"/>
    </source>
</evidence>
<reference evidence="2 3" key="1">
    <citation type="submission" date="2018-01" db="EMBL/GenBank/DDBJ databases">
        <title>The whole genome sequencing and assembly of Halobacillus litoralis ERB031 strain.</title>
        <authorList>
            <person name="Lee S.-J."/>
            <person name="Park M.-K."/>
            <person name="Kim J.-Y."/>
            <person name="Lee Y.-J."/>
            <person name="Yi H."/>
            <person name="Bahn Y.-S."/>
            <person name="Kim J.F."/>
            <person name="Lee D.-W."/>
        </authorList>
    </citation>
    <scope>NUCLEOTIDE SEQUENCE [LARGE SCALE GENOMIC DNA]</scope>
    <source>
        <strain evidence="2 3">ERB 031</strain>
    </source>
</reference>
<feature type="coiled-coil region" evidence="1">
    <location>
        <begin position="273"/>
        <end position="307"/>
    </location>
</feature>
<sequence>MMKELHESLLEARKKVLEQNRLYRELSQLDTERKALEDKEQVFLNKLNEENEDVEKLKRMSLTNIFVTLTGKKEERIEQEEREAVEVRLKWLEAHNSIKDIEQEMEAIQSRKRELGETEVEYEALYRRKKQYIIQNGEEKGERLLEISEQRSQIQAELIELEEAITAGKEAKSSLEDASKSLSSAENWGALDMVGGGLLTTAVKHSRIDDADSAIHNAQRHLRKFANEIEDLGDHYHVEVVISGGWTVADYFFDGLIVDWFVQNRIQSSHEEVREIREKTHQALLDLESLQRRFNKEDENLKAIQDEMVGV</sequence>
<dbReference type="KEGG" id="hli:HLI_05215"/>
<proteinExistence type="predicted"/>
<name>A0A410MAG8_9BACI</name>
<gene>
    <name evidence="2" type="ORF">HLI_05215</name>
</gene>
<keyword evidence="1" id="KW-0175">Coiled coil</keyword>
<dbReference type="OrthoDB" id="3540923at2"/>
<dbReference type="Proteomes" id="UP000287756">
    <property type="component" value="Chromosome"/>
</dbReference>
<accession>A0A410MAG8</accession>